<keyword evidence="1" id="KW-0378">Hydrolase</keyword>
<organism evidence="5 6">
    <name type="scientific">Absicoccus porci</name>
    <dbReference type="NCBI Taxonomy" id="2486576"/>
    <lineage>
        <taxon>Bacteria</taxon>
        <taxon>Bacillati</taxon>
        <taxon>Bacillota</taxon>
        <taxon>Erysipelotrichia</taxon>
        <taxon>Erysipelotrichales</taxon>
        <taxon>Erysipelotrichaceae</taxon>
        <taxon>Absicoccus</taxon>
    </lineage>
</organism>
<gene>
    <name evidence="5" type="ORF">EDX97_07280</name>
</gene>
<dbReference type="PANTHER" id="PTHR30404:SF0">
    <property type="entry name" value="N-ACETYLMURAMOYL-L-ALANINE AMIDASE AMIC"/>
    <property type="match status" value="1"/>
</dbReference>
<dbReference type="OrthoDB" id="9772024at2"/>
<dbReference type="Gene3D" id="3.40.630.40">
    <property type="entry name" value="Zn-dependent exopeptidases"/>
    <property type="match status" value="1"/>
</dbReference>
<feature type="domain" description="MurNAc-LAA" evidence="4">
    <location>
        <begin position="155"/>
        <end position="270"/>
    </location>
</feature>
<dbReference type="SMART" id="SM00646">
    <property type="entry name" value="Ami_3"/>
    <property type="match status" value="1"/>
</dbReference>
<dbReference type="SUPFAM" id="SSF53187">
    <property type="entry name" value="Zn-dependent exopeptidases"/>
    <property type="match status" value="1"/>
</dbReference>
<keyword evidence="3" id="KW-1133">Transmembrane helix</keyword>
<dbReference type="InterPro" id="IPR050695">
    <property type="entry name" value="N-acetylmuramoyl_amidase_3"/>
</dbReference>
<feature type="region of interest" description="Disordered" evidence="2">
    <location>
        <begin position="1"/>
        <end position="30"/>
    </location>
</feature>
<sequence length="278" mass="31512">MSNTPNKKVKRVTHKPTSRQQQIRYAKRKKSLRRRRIRNRLIVLGGFVLILWAIISLVVHLLAPAPMPTTKKTTTTTDKSKYPAVTVCVDPGHGGYDGGNIMADGTSEKDVTLKYAKAFGKYLKEMNPNIKIVYTRTSDTVSWPEDEVEDLKERVKIADDANADYFISFHVNSNEDDSSLNSYDFYVRGNDDASIAIAKKIHQNLKKAGWNYDYLIQDVATYPLYVITEQKKRPSMLYEVGYGSNLAQAKALQKKKNINKIAKAAAKAYHDYILKNNS</sequence>
<evidence type="ECO:0000256" key="2">
    <source>
        <dbReference type="SAM" id="MobiDB-lite"/>
    </source>
</evidence>
<proteinExistence type="predicted"/>
<dbReference type="RefSeq" id="WP_128520485.1">
    <property type="nucleotide sequence ID" value="NZ_RJQC01000002.1"/>
</dbReference>
<feature type="compositionally biased region" description="Basic residues" evidence="2">
    <location>
        <begin position="7"/>
        <end position="17"/>
    </location>
</feature>
<dbReference type="EMBL" id="RJQC01000002">
    <property type="protein sequence ID" value="RNM30576.1"/>
    <property type="molecule type" value="Genomic_DNA"/>
</dbReference>
<dbReference type="PANTHER" id="PTHR30404">
    <property type="entry name" value="N-ACETYLMURAMOYL-L-ALANINE AMIDASE"/>
    <property type="match status" value="1"/>
</dbReference>
<dbReference type="AlphaFoldDB" id="A0A3N0I1X3"/>
<protein>
    <submittedName>
        <fullName evidence="5">N-acetylmuramoyl-L-alanine amidase</fullName>
    </submittedName>
</protein>
<feature type="transmembrane region" description="Helical" evidence="3">
    <location>
        <begin position="41"/>
        <end position="63"/>
    </location>
</feature>
<accession>A0A3N0I1X3</accession>
<keyword evidence="3" id="KW-0472">Membrane</keyword>
<evidence type="ECO:0000256" key="1">
    <source>
        <dbReference type="ARBA" id="ARBA00022801"/>
    </source>
</evidence>
<dbReference type="InterPro" id="IPR002508">
    <property type="entry name" value="MurNAc-LAA_cat"/>
</dbReference>
<dbReference type="GO" id="GO:0008745">
    <property type="term" value="F:N-acetylmuramoyl-L-alanine amidase activity"/>
    <property type="evidence" value="ECO:0007669"/>
    <property type="project" value="InterPro"/>
</dbReference>
<name>A0A3N0I1X3_9FIRM</name>
<dbReference type="GO" id="GO:0030288">
    <property type="term" value="C:outer membrane-bounded periplasmic space"/>
    <property type="evidence" value="ECO:0007669"/>
    <property type="project" value="TreeGrafter"/>
</dbReference>
<comment type="caution">
    <text evidence="5">The sequence shown here is derived from an EMBL/GenBank/DDBJ whole genome shotgun (WGS) entry which is preliminary data.</text>
</comment>
<dbReference type="Proteomes" id="UP000276568">
    <property type="component" value="Unassembled WGS sequence"/>
</dbReference>
<dbReference type="Pfam" id="PF01520">
    <property type="entry name" value="Amidase_3"/>
    <property type="match status" value="1"/>
</dbReference>
<keyword evidence="6" id="KW-1185">Reference proteome</keyword>
<evidence type="ECO:0000313" key="6">
    <source>
        <dbReference type="Proteomes" id="UP000276568"/>
    </source>
</evidence>
<evidence type="ECO:0000259" key="4">
    <source>
        <dbReference type="SMART" id="SM00646"/>
    </source>
</evidence>
<evidence type="ECO:0000256" key="3">
    <source>
        <dbReference type="SAM" id="Phobius"/>
    </source>
</evidence>
<keyword evidence="3" id="KW-0812">Transmembrane</keyword>
<dbReference type="GO" id="GO:0009253">
    <property type="term" value="P:peptidoglycan catabolic process"/>
    <property type="evidence" value="ECO:0007669"/>
    <property type="project" value="InterPro"/>
</dbReference>
<evidence type="ECO:0000313" key="5">
    <source>
        <dbReference type="EMBL" id="RNM30576.1"/>
    </source>
</evidence>
<dbReference type="CDD" id="cd02696">
    <property type="entry name" value="MurNAc-LAA"/>
    <property type="match status" value="1"/>
</dbReference>
<reference evidence="5 6" key="1">
    <citation type="submission" date="2018-11" db="EMBL/GenBank/DDBJ databases">
        <title>Clostridium sp. nov., a member of the family Erysipelotrichaceae isolated from pig faeces.</title>
        <authorList>
            <person name="Chang Y.-H."/>
        </authorList>
    </citation>
    <scope>NUCLEOTIDE SEQUENCE [LARGE SCALE GENOMIC DNA]</scope>
    <source>
        <strain evidence="5 6">YH-panp20</strain>
    </source>
</reference>